<feature type="domain" description="PNPLA" evidence="4">
    <location>
        <begin position="12"/>
        <end position="193"/>
    </location>
</feature>
<dbReference type="GO" id="GO:0016042">
    <property type="term" value="P:lipid catabolic process"/>
    <property type="evidence" value="ECO:0007669"/>
    <property type="project" value="UniProtKB-UniRule"/>
</dbReference>
<protein>
    <recommendedName>
        <fullName evidence="4">PNPLA domain-containing protein</fullName>
    </recommendedName>
</protein>
<feature type="active site" description="Nucleophile" evidence="2">
    <location>
        <position position="47"/>
    </location>
</feature>
<dbReference type="EMBL" id="MHKE01000005">
    <property type="protein sequence ID" value="OGY84660.1"/>
    <property type="molecule type" value="Genomic_DNA"/>
</dbReference>
<keyword evidence="2" id="KW-0378">Hydrolase</keyword>
<keyword evidence="1 2" id="KW-0443">Lipid metabolism</keyword>
<feature type="transmembrane region" description="Helical" evidence="3">
    <location>
        <begin position="12"/>
        <end position="31"/>
    </location>
</feature>
<proteinExistence type="predicted"/>
<feature type="active site" description="Proton acceptor" evidence="2">
    <location>
        <position position="180"/>
    </location>
</feature>
<dbReference type="InterPro" id="IPR002641">
    <property type="entry name" value="PNPLA_dom"/>
</dbReference>
<comment type="caution">
    <text evidence="5">The sequence shown here is derived from an EMBL/GenBank/DDBJ whole genome shotgun (WGS) entry which is preliminary data.</text>
</comment>
<comment type="caution">
    <text evidence="2">Lacks conserved residue(s) required for the propagation of feature annotation.</text>
</comment>
<evidence type="ECO:0000313" key="6">
    <source>
        <dbReference type="Proteomes" id="UP000179164"/>
    </source>
</evidence>
<gene>
    <name evidence="5" type="ORF">A2898_00955</name>
</gene>
<dbReference type="SUPFAM" id="SSF52151">
    <property type="entry name" value="FabD/lysophospholipase-like"/>
    <property type="match status" value="1"/>
</dbReference>
<sequence>MSQSTPSKDVILIMEGGVMMGMFGAGVVTALQEHDLLPRVKAIYACSASAHNAAYFLAGQAPLGSSIYYQDLVHTAFIRTRNVVPLIFQTLLSLFTKHPPDLNVVDMDYLMRIQQTHKRLDEGAISKSGVPFYVRVFNVNKGKHEYLDVHRNIPDSIKASSAPPPWYPHGVTINGQRYFDGDAIRTRDFLRIIDEHPESKIIYVRNTKKTFLESFIESPASLLEAAMISILFGWRTAWKKIINIFTIIPENELHKRSHVMLVHNRIHYLARETNPVKLLEVYTHGRKEGEKLLRTLM</sequence>
<dbReference type="InterPro" id="IPR016035">
    <property type="entry name" value="Acyl_Trfase/lysoPLipase"/>
</dbReference>
<dbReference type="GO" id="GO:0016787">
    <property type="term" value="F:hydrolase activity"/>
    <property type="evidence" value="ECO:0007669"/>
    <property type="project" value="UniProtKB-UniRule"/>
</dbReference>
<keyword evidence="2" id="KW-0442">Lipid degradation</keyword>
<dbReference type="PROSITE" id="PS51635">
    <property type="entry name" value="PNPLA"/>
    <property type="match status" value="1"/>
</dbReference>
<evidence type="ECO:0000256" key="1">
    <source>
        <dbReference type="ARBA" id="ARBA00023098"/>
    </source>
</evidence>
<dbReference type="Pfam" id="PF01734">
    <property type="entry name" value="Patatin"/>
    <property type="match status" value="1"/>
</dbReference>
<organism evidence="5 6">
    <name type="scientific">Candidatus Kerfeldbacteria bacterium RIFCSPLOWO2_01_FULL_48_11</name>
    <dbReference type="NCBI Taxonomy" id="1798543"/>
    <lineage>
        <taxon>Bacteria</taxon>
        <taxon>Candidatus Kerfeldiibacteriota</taxon>
    </lineage>
</organism>
<keyword evidence="3" id="KW-1133">Transmembrane helix</keyword>
<evidence type="ECO:0000256" key="3">
    <source>
        <dbReference type="SAM" id="Phobius"/>
    </source>
</evidence>
<reference evidence="5 6" key="1">
    <citation type="journal article" date="2016" name="Nat. Commun.">
        <title>Thousands of microbial genomes shed light on interconnected biogeochemical processes in an aquifer system.</title>
        <authorList>
            <person name="Anantharaman K."/>
            <person name="Brown C.T."/>
            <person name="Hug L.A."/>
            <person name="Sharon I."/>
            <person name="Castelle C.J."/>
            <person name="Probst A.J."/>
            <person name="Thomas B.C."/>
            <person name="Singh A."/>
            <person name="Wilkins M.J."/>
            <person name="Karaoz U."/>
            <person name="Brodie E.L."/>
            <person name="Williams K.H."/>
            <person name="Hubbard S.S."/>
            <person name="Banfield J.F."/>
        </authorList>
    </citation>
    <scope>NUCLEOTIDE SEQUENCE [LARGE SCALE GENOMIC DNA]</scope>
</reference>
<dbReference type="AlphaFoldDB" id="A0A1G2B8Q5"/>
<keyword evidence="3" id="KW-0472">Membrane</keyword>
<dbReference type="STRING" id="1798543.A2898_00955"/>
<evidence type="ECO:0000313" key="5">
    <source>
        <dbReference type="EMBL" id="OGY84660.1"/>
    </source>
</evidence>
<evidence type="ECO:0000259" key="4">
    <source>
        <dbReference type="PROSITE" id="PS51635"/>
    </source>
</evidence>
<dbReference type="Gene3D" id="3.40.1090.10">
    <property type="entry name" value="Cytosolic phospholipase A2 catalytic domain"/>
    <property type="match status" value="1"/>
</dbReference>
<name>A0A1G2B8Q5_9BACT</name>
<evidence type="ECO:0000256" key="2">
    <source>
        <dbReference type="PROSITE-ProRule" id="PRU01161"/>
    </source>
</evidence>
<keyword evidence="3" id="KW-0812">Transmembrane</keyword>
<dbReference type="Proteomes" id="UP000179164">
    <property type="component" value="Unassembled WGS sequence"/>
</dbReference>
<accession>A0A1G2B8Q5</accession>